<evidence type="ECO:0000313" key="3">
    <source>
        <dbReference type="Proteomes" id="UP000026962"/>
    </source>
</evidence>
<name>A0A0E0KPW4_ORYPU</name>
<dbReference type="Proteomes" id="UP000026962">
    <property type="component" value="Chromosome 4"/>
</dbReference>
<reference evidence="2" key="2">
    <citation type="submission" date="2018-05" db="EMBL/GenBank/DDBJ databases">
        <title>OpunRS2 (Oryza punctata Reference Sequence Version 2).</title>
        <authorList>
            <person name="Zhang J."/>
            <person name="Kudrna D."/>
            <person name="Lee S."/>
            <person name="Talag J."/>
            <person name="Welchert J."/>
            <person name="Wing R.A."/>
        </authorList>
    </citation>
    <scope>NUCLEOTIDE SEQUENCE [LARGE SCALE GENOMIC DNA]</scope>
</reference>
<organism evidence="2">
    <name type="scientific">Oryza punctata</name>
    <name type="common">Red rice</name>
    <dbReference type="NCBI Taxonomy" id="4537"/>
    <lineage>
        <taxon>Eukaryota</taxon>
        <taxon>Viridiplantae</taxon>
        <taxon>Streptophyta</taxon>
        <taxon>Embryophyta</taxon>
        <taxon>Tracheophyta</taxon>
        <taxon>Spermatophyta</taxon>
        <taxon>Magnoliopsida</taxon>
        <taxon>Liliopsida</taxon>
        <taxon>Poales</taxon>
        <taxon>Poaceae</taxon>
        <taxon>BOP clade</taxon>
        <taxon>Oryzoideae</taxon>
        <taxon>Oryzeae</taxon>
        <taxon>Oryzinae</taxon>
        <taxon>Oryza</taxon>
    </lineage>
</organism>
<dbReference type="HOGENOM" id="CLU_1761749_0_0_1"/>
<proteinExistence type="predicted"/>
<evidence type="ECO:0000256" key="1">
    <source>
        <dbReference type="SAM" id="MobiDB-lite"/>
    </source>
</evidence>
<dbReference type="Gramene" id="OPUNC04G08740.1">
    <property type="protein sequence ID" value="OPUNC04G08740.1"/>
    <property type="gene ID" value="OPUNC04G08740"/>
</dbReference>
<reference evidence="2" key="1">
    <citation type="submission" date="2015-04" db="UniProtKB">
        <authorList>
            <consortium name="EnsemblPlants"/>
        </authorList>
    </citation>
    <scope>IDENTIFICATION</scope>
</reference>
<sequence>MAARRSAADELDEATRAQADPDYLLFLSHLYPDGGGAASSSSTYVLDIPDLGLVVRYGPFVIGGDGDDGCDDASNKTTTVERRQLSSVVIDDDDLPPPSAREAEVDSAPSRSSVASYDDVAAGTVDDGEEVSKDGIAGEEGTAAAGKL</sequence>
<dbReference type="EnsemblPlants" id="OPUNC04G08740.1">
    <property type="protein sequence ID" value="OPUNC04G08740.1"/>
    <property type="gene ID" value="OPUNC04G08740"/>
</dbReference>
<protein>
    <submittedName>
        <fullName evidence="2">Uncharacterized protein</fullName>
    </submittedName>
</protein>
<keyword evidence="3" id="KW-1185">Reference proteome</keyword>
<accession>A0A0E0KPW4</accession>
<dbReference type="AlphaFoldDB" id="A0A0E0KPW4"/>
<evidence type="ECO:0000313" key="2">
    <source>
        <dbReference type="EnsemblPlants" id="OPUNC04G08740.1"/>
    </source>
</evidence>
<feature type="compositionally biased region" description="Low complexity" evidence="1">
    <location>
        <begin position="139"/>
        <end position="148"/>
    </location>
</feature>
<feature type="region of interest" description="Disordered" evidence="1">
    <location>
        <begin position="90"/>
        <end position="148"/>
    </location>
</feature>
<dbReference type="STRING" id="4537.A0A0E0KPW4"/>